<dbReference type="SUPFAM" id="SSF103481">
    <property type="entry name" value="Multidrug resistance efflux transporter EmrE"/>
    <property type="match status" value="1"/>
</dbReference>
<keyword evidence="5 9" id="KW-1133">Transmembrane helix</keyword>
<keyword evidence="6 9" id="KW-0472">Membrane</keyword>
<organism evidence="11 12">
    <name type="scientific">Oceanidesulfovibrio marinus</name>
    <dbReference type="NCBI Taxonomy" id="370038"/>
    <lineage>
        <taxon>Bacteria</taxon>
        <taxon>Pseudomonadati</taxon>
        <taxon>Thermodesulfobacteriota</taxon>
        <taxon>Desulfovibrionia</taxon>
        <taxon>Desulfovibrionales</taxon>
        <taxon>Desulfovibrionaceae</taxon>
        <taxon>Oceanidesulfovibrio</taxon>
    </lineage>
</organism>
<dbReference type="InterPro" id="IPR037185">
    <property type="entry name" value="EmrE-like"/>
</dbReference>
<evidence type="ECO:0000256" key="9">
    <source>
        <dbReference type="SAM" id="Phobius"/>
    </source>
</evidence>
<evidence type="ECO:0000313" key="10">
    <source>
        <dbReference type="EMBL" id="QJT09521.1"/>
    </source>
</evidence>
<dbReference type="PANTHER" id="PTHR30561:SF1">
    <property type="entry name" value="MULTIDRUG TRANSPORTER EMRE"/>
    <property type="match status" value="1"/>
</dbReference>
<evidence type="ECO:0000256" key="8">
    <source>
        <dbReference type="RuleBase" id="RU003942"/>
    </source>
</evidence>
<evidence type="ECO:0000313" key="12">
    <source>
        <dbReference type="Proteomes" id="UP000434052"/>
    </source>
</evidence>
<comment type="subcellular location">
    <subcellularLocation>
        <location evidence="1 8">Cell membrane</location>
        <topology evidence="1 8">Multi-pass membrane protein</topology>
    </subcellularLocation>
</comment>
<dbReference type="Proteomes" id="UP000503251">
    <property type="component" value="Chromosome"/>
</dbReference>
<comment type="similarity">
    <text evidence="7 8">Belongs to the drug/metabolite transporter (DMT) superfamily. Small multidrug resistance (SMR) (TC 2.A.7.1) family.</text>
</comment>
<dbReference type="EMBL" id="QMIF01000006">
    <property type="protein sequence ID" value="TVM33731.1"/>
    <property type="molecule type" value="Genomic_DNA"/>
</dbReference>
<dbReference type="OrthoDB" id="9808638at2"/>
<reference evidence="11 12" key="1">
    <citation type="submission" date="2018-06" db="EMBL/GenBank/DDBJ databases">
        <title>Complete genome of Desulfovibrio marinus P48SEP.</title>
        <authorList>
            <person name="Crispim J.S."/>
            <person name="Vidigal P.M.P."/>
            <person name="Silva L.C.F."/>
            <person name="Araujo L.C."/>
            <person name="Laguardia C.N."/>
            <person name="Dias R.S."/>
            <person name="Sousa M.P."/>
            <person name="Paula S.O."/>
            <person name="Silva C."/>
        </authorList>
    </citation>
    <scope>NUCLEOTIDE SEQUENCE [LARGE SCALE GENOMIC DNA]</scope>
    <source>
        <strain evidence="11 12">P48SEP</strain>
    </source>
</reference>
<dbReference type="PANTHER" id="PTHR30561">
    <property type="entry name" value="SMR FAMILY PROTON-DEPENDENT DRUG EFFLUX TRANSPORTER SUGE"/>
    <property type="match status" value="1"/>
</dbReference>
<keyword evidence="13" id="KW-1185">Reference proteome</keyword>
<dbReference type="GO" id="GO:1990961">
    <property type="term" value="P:xenobiotic detoxification by transmembrane export across the plasma membrane"/>
    <property type="evidence" value="ECO:0007669"/>
    <property type="project" value="UniProtKB-ARBA"/>
</dbReference>
<keyword evidence="4 8" id="KW-0812">Transmembrane</keyword>
<dbReference type="RefSeq" id="WP_144305398.1">
    <property type="nucleotide sequence ID" value="NZ_CP039543.1"/>
</dbReference>
<dbReference type="Pfam" id="PF00893">
    <property type="entry name" value="Multi_Drug_Res"/>
    <property type="match status" value="1"/>
</dbReference>
<sequence>MLGVALLKNCWVQLYSAIMLELGGTMAIKYSQGFSRLIPSICVIGLYSASFYFMSQAVKKIELGVAYAVWSGVGIVATSVLGVLLFHESITLRKFISIAVILIGVVSLNLATTE</sequence>
<reference evidence="10 13" key="2">
    <citation type="submission" date="2019-04" db="EMBL/GenBank/DDBJ databases">
        <title>Isolation and culture of sulfate reducing bacteria from the cold seep of the South China Sea.</title>
        <authorList>
            <person name="Sun C."/>
            <person name="Liu R."/>
        </authorList>
    </citation>
    <scope>NUCLEOTIDE SEQUENCE [LARGE SCALE GENOMIC DNA]</scope>
    <source>
        <strain evidence="10 13">CS1</strain>
    </source>
</reference>
<evidence type="ECO:0000313" key="13">
    <source>
        <dbReference type="Proteomes" id="UP000503251"/>
    </source>
</evidence>
<accession>A0A6P1ZFZ7</accession>
<dbReference type="Proteomes" id="UP000434052">
    <property type="component" value="Unassembled WGS sequence"/>
</dbReference>
<keyword evidence="2" id="KW-0813">Transport</keyword>
<dbReference type="GO" id="GO:0022857">
    <property type="term" value="F:transmembrane transporter activity"/>
    <property type="evidence" value="ECO:0007669"/>
    <property type="project" value="InterPro"/>
</dbReference>
<dbReference type="Gene3D" id="1.10.3730.20">
    <property type="match status" value="1"/>
</dbReference>
<dbReference type="AlphaFoldDB" id="A0A6P1ZFZ7"/>
<feature type="transmembrane region" description="Helical" evidence="9">
    <location>
        <begin position="95"/>
        <end position="112"/>
    </location>
</feature>
<evidence type="ECO:0000313" key="11">
    <source>
        <dbReference type="EMBL" id="TVM33731.1"/>
    </source>
</evidence>
<evidence type="ECO:0000256" key="5">
    <source>
        <dbReference type="ARBA" id="ARBA00022989"/>
    </source>
</evidence>
<dbReference type="InterPro" id="IPR000390">
    <property type="entry name" value="Small_drug/metabolite_transptr"/>
</dbReference>
<dbReference type="GO" id="GO:0005886">
    <property type="term" value="C:plasma membrane"/>
    <property type="evidence" value="ECO:0007669"/>
    <property type="project" value="UniProtKB-SubCell"/>
</dbReference>
<evidence type="ECO:0000256" key="6">
    <source>
        <dbReference type="ARBA" id="ARBA00023136"/>
    </source>
</evidence>
<evidence type="ECO:0000256" key="3">
    <source>
        <dbReference type="ARBA" id="ARBA00022475"/>
    </source>
</evidence>
<evidence type="ECO:0000256" key="1">
    <source>
        <dbReference type="ARBA" id="ARBA00004651"/>
    </source>
</evidence>
<proteinExistence type="inferred from homology"/>
<evidence type="ECO:0000256" key="7">
    <source>
        <dbReference type="ARBA" id="ARBA00038032"/>
    </source>
</evidence>
<evidence type="ECO:0000256" key="2">
    <source>
        <dbReference type="ARBA" id="ARBA00022448"/>
    </source>
</evidence>
<name>A0A6P1ZFZ7_9BACT</name>
<keyword evidence="3" id="KW-1003">Cell membrane</keyword>
<feature type="transmembrane region" description="Helical" evidence="9">
    <location>
        <begin position="67"/>
        <end position="86"/>
    </location>
</feature>
<feature type="transmembrane region" description="Helical" evidence="9">
    <location>
        <begin position="37"/>
        <end position="55"/>
    </location>
</feature>
<dbReference type="InterPro" id="IPR045324">
    <property type="entry name" value="Small_multidrug_res"/>
</dbReference>
<protein>
    <submittedName>
        <fullName evidence="10">Multidrug efflux SMR transporter</fullName>
    </submittedName>
    <submittedName>
        <fullName evidence="11">QacE family quaternary ammonium compound efflux SMR transporter</fullName>
    </submittedName>
</protein>
<evidence type="ECO:0000256" key="4">
    <source>
        <dbReference type="ARBA" id="ARBA00022692"/>
    </source>
</evidence>
<dbReference type="FunFam" id="1.10.3730.20:FF:000001">
    <property type="entry name" value="Quaternary ammonium compound resistance transporter SugE"/>
    <property type="match status" value="1"/>
</dbReference>
<gene>
    <name evidence="11" type="ORF">DQK91_10950</name>
    <name evidence="10" type="ORF">E8L03_11480</name>
</gene>
<dbReference type="EMBL" id="CP039543">
    <property type="protein sequence ID" value="QJT09521.1"/>
    <property type="molecule type" value="Genomic_DNA"/>
</dbReference>